<dbReference type="GO" id="GO:0003677">
    <property type="term" value="F:DNA binding"/>
    <property type="evidence" value="ECO:0007669"/>
    <property type="project" value="UniProtKB-KW"/>
</dbReference>
<dbReference type="InterPro" id="IPR036397">
    <property type="entry name" value="RNaseH_sf"/>
</dbReference>
<evidence type="ECO:0000256" key="2">
    <source>
        <dbReference type="ARBA" id="ARBA00037276"/>
    </source>
</evidence>
<dbReference type="InterPro" id="IPR012337">
    <property type="entry name" value="RNaseH-like_sf"/>
</dbReference>
<feature type="domain" description="Integrase catalytic" evidence="4">
    <location>
        <begin position="120"/>
        <end position="287"/>
    </location>
</feature>
<comment type="similarity">
    <text evidence="3">Belongs to the transposase IS3/IS150/IS904 family.</text>
</comment>
<evidence type="ECO:0000313" key="6">
    <source>
        <dbReference type="Proteomes" id="UP000629619"/>
    </source>
</evidence>
<dbReference type="GO" id="GO:0015074">
    <property type="term" value="P:DNA integration"/>
    <property type="evidence" value="ECO:0007669"/>
    <property type="project" value="InterPro"/>
</dbReference>
<dbReference type="NCBIfam" id="NF033516">
    <property type="entry name" value="transpos_IS3"/>
    <property type="match status" value="1"/>
</dbReference>
<gene>
    <name evidence="5" type="ORF">Asi03nite_74970</name>
</gene>
<dbReference type="SUPFAM" id="SSF53098">
    <property type="entry name" value="Ribonuclease H-like"/>
    <property type="match status" value="1"/>
</dbReference>
<comment type="caution">
    <text evidence="5">The sequence shown here is derived from an EMBL/GenBank/DDBJ whole genome shotgun (WGS) entry which is preliminary data.</text>
</comment>
<proteinExistence type="inferred from homology"/>
<evidence type="ECO:0000256" key="1">
    <source>
        <dbReference type="ARBA" id="ARBA00023125"/>
    </source>
</evidence>
<dbReference type="InterPro" id="IPR050900">
    <property type="entry name" value="Transposase_IS3/IS150/IS904"/>
</dbReference>
<protein>
    <submittedName>
        <fullName evidence="5">Transposase</fullName>
    </submittedName>
</protein>
<evidence type="ECO:0000313" key="5">
    <source>
        <dbReference type="EMBL" id="GIF09959.1"/>
    </source>
</evidence>
<dbReference type="PANTHER" id="PTHR46889:SF6">
    <property type="entry name" value="TRANSPOSASE INSF FOR INSERTION SEQUENCE IS3B"/>
    <property type="match status" value="1"/>
</dbReference>
<dbReference type="PROSITE" id="PS50994">
    <property type="entry name" value="INTEGRASE"/>
    <property type="match status" value="1"/>
</dbReference>
<dbReference type="InterPro" id="IPR025948">
    <property type="entry name" value="HTH-like_dom"/>
</dbReference>
<dbReference type="Pfam" id="PF00665">
    <property type="entry name" value="rve"/>
    <property type="match status" value="1"/>
</dbReference>
<dbReference type="AlphaFoldDB" id="A0A919NFX1"/>
<organism evidence="5 6">
    <name type="scientific">Actinoplanes siamensis</name>
    <dbReference type="NCBI Taxonomy" id="1223317"/>
    <lineage>
        <taxon>Bacteria</taxon>
        <taxon>Bacillati</taxon>
        <taxon>Actinomycetota</taxon>
        <taxon>Actinomycetes</taxon>
        <taxon>Micromonosporales</taxon>
        <taxon>Micromonosporaceae</taxon>
        <taxon>Actinoplanes</taxon>
    </lineage>
</organism>
<comment type="function">
    <text evidence="2">Involved in the transposition of the insertion sequence IS3.</text>
</comment>
<dbReference type="Gene3D" id="3.30.420.10">
    <property type="entry name" value="Ribonuclease H-like superfamily/Ribonuclease H"/>
    <property type="match status" value="1"/>
</dbReference>
<keyword evidence="1" id="KW-0238">DNA-binding</keyword>
<dbReference type="RefSeq" id="WP_203685251.1">
    <property type="nucleotide sequence ID" value="NZ_BOMW01000142.1"/>
</dbReference>
<dbReference type="Pfam" id="PF13276">
    <property type="entry name" value="HTH_21"/>
    <property type="match status" value="1"/>
</dbReference>
<name>A0A919NFX1_9ACTN</name>
<keyword evidence="6" id="KW-1185">Reference proteome</keyword>
<dbReference type="InterPro" id="IPR001584">
    <property type="entry name" value="Integrase_cat-core"/>
</dbReference>
<reference evidence="5" key="1">
    <citation type="submission" date="2021-01" db="EMBL/GenBank/DDBJ databases">
        <title>Whole genome shotgun sequence of Actinoplanes siamensis NBRC 109076.</title>
        <authorList>
            <person name="Komaki H."/>
            <person name="Tamura T."/>
        </authorList>
    </citation>
    <scope>NUCLEOTIDE SEQUENCE</scope>
    <source>
        <strain evidence="5">NBRC 109076</strain>
    </source>
</reference>
<dbReference type="EMBL" id="BOMW01000142">
    <property type="protein sequence ID" value="GIF09959.1"/>
    <property type="molecule type" value="Genomic_DNA"/>
</dbReference>
<evidence type="ECO:0000259" key="4">
    <source>
        <dbReference type="PROSITE" id="PS50994"/>
    </source>
</evidence>
<dbReference type="Proteomes" id="UP000629619">
    <property type="component" value="Unassembled WGS sequence"/>
</dbReference>
<dbReference type="PANTHER" id="PTHR46889">
    <property type="entry name" value="TRANSPOSASE INSF FOR INSERTION SEQUENCE IS3B-RELATED"/>
    <property type="match status" value="1"/>
</dbReference>
<sequence>MAGFIAAQRAQFGIPYAVSCRALQVSPAWLYKWLHGDGSLRRARRQALTVLVIALFYRHKGRYGSPRITDDLHAMGWRVSVNTIAQVMAEQHLVARPKRRRRSLTVPDKSARKAVDLLNRDFSPPAAANVAWVGDLTDIPCAEGRFYLATVLDLHSRRAVGFAMGAYHDPVLATAALQVAIAIRGGDVAGVIFHTDQGGEYTGRVFAAACRRAKVRQSMGRTGSALDNAVAESFNSTLQFELLADAGRYATRAQARTAVAAFIDEYNHERRHSTAGRLPPAVYEARVRIERAA</sequence>
<dbReference type="InterPro" id="IPR048020">
    <property type="entry name" value="Transpos_IS3"/>
</dbReference>
<evidence type="ECO:0000256" key="3">
    <source>
        <dbReference type="ARBA" id="ARBA00043964"/>
    </source>
</evidence>
<accession>A0A919NFX1</accession>